<reference evidence="11" key="1">
    <citation type="submission" date="2025-08" db="UniProtKB">
        <authorList>
            <consortium name="RefSeq"/>
        </authorList>
    </citation>
    <scope>IDENTIFICATION</scope>
    <source>
        <tissue evidence="11">Sperm</tissue>
    </source>
</reference>
<keyword evidence="5 8" id="KW-0862">Zinc</keyword>
<evidence type="ECO:0000256" key="4">
    <source>
        <dbReference type="ARBA" id="ARBA00022771"/>
    </source>
</evidence>
<evidence type="ECO:0000256" key="2">
    <source>
        <dbReference type="ARBA" id="ARBA00022723"/>
    </source>
</evidence>
<dbReference type="GO" id="GO:0030018">
    <property type="term" value="C:Z disc"/>
    <property type="evidence" value="ECO:0007669"/>
    <property type="project" value="TreeGrafter"/>
</dbReference>
<evidence type="ECO:0000313" key="10">
    <source>
        <dbReference type="Proteomes" id="UP001318040"/>
    </source>
</evidence>
<dbReference type="KEGG" id="pmrn:116955508"/>
<name>A0AAJ7UC58_PETMA</name>
<feature type="domain" description="LIM zinc-binding" evidence="9">
    <location>
        <begin position="224"/>
        <end position="284"/>
    </location>
</feature>
<evidence type="ECO:0000256" key="8">
    <source>
        <dbReference type="PROSITE-ProRule" id="PRU00125"/>
    </source>
</evidence>
<dbReference type="FunFam" id="2.10.110.10:FF:000030">
    <property type="entry name" value="Four and a half LIM domains protein 2"/>
    <property type="match status" value="1"/>
</dbReference>
<feature type="domain" description="LIM zinc-binding" evidence="9">
    <location>
        <begin position="100"/>
        <end position="161"/>
    </location>
</feature>
<keyword evidence="4" id="KW-0863">Zinc-finger</keyword>
<keyword evidence="7" id="KW-0539">Nucleus</keyword>
<dbReference type="GO" id="GO:0005634">
    <property type="term" value="C:nucleus"/>
    <property type="evidence" value="ECO:0007669"/>
    <property type="project" value="UniProtKB-SubCell"/>
</dbReference>
<evidence type="ECO:0000256" key="5">
    <source>
        <dbReference type="ARBA" id="ARBA00022833"/>
    </source>
</evidence>
<evidence type="ECO:0000256" key="6">
    <source>
        <dbReference type="ARBA" id="ARBA00023038"/>
    </source>
</evidence>
<proteinExistence type="predicted"/>
<dbReference type="FunFam" id="2.10.110.10:FF:000013">
    <property type="entry name" value="Four and a half LIM domains 1"/>
    <property type="match status" value="1"/>
</dbReference>
<keyword evidence="3" id="KW-0677">Repeat</keyword>
<evidence type="ECO:0000259" key="9">
    <source>
        <dbReference type="PROSITE" id="PS50023"/>
    </source>
</evidence>
<dbReference type="GO" id="GO:0003712">
    <property type="term" value="F:transcription coregulator activity"/>
    <property type="evidence" value="ECO:0007669"/>
    <property type="project" value="TreeGrafter"/>
</dbReference>
<comment type="subcellular location">
    <subcellularLocation>
        <location evidence="1">Nucleus</location>
    </subcellularLocation>
</comment>
<accession>A0AAJ7UC58</accession>
<dbReference type="Pfam" id="PF00412">
    <property type="entry name" value="LIM"/>
    <property type="match status" value="4"/>
</dbReference>
<dbReference type="SUPFAM" id="SSF57716">
    <property type="entry name" value="Glucocorticoid receptor-like (DNA-binding domain)"/>
    <property type="match status" value="5"/>
</dbReference>
<keyword evidence="6 8" id="KW-0440">LIM domain</keyword>
<dbReference type="FunFam" id="2.10.110.10:FF:000070">
    <property type="entry name" value="Four and a half LIM domains 3"/>
    <property type="match status" value="1"/>
</dbReference>
<protein>
    <submittedName>
        <fullName evidence="11">Four and a half LIM domains protein 2-like</fullName>
    </submittedName>
</protein>
<keyword evidence="2 8" id="KW-0479">Metal-binding</keyword>
<dbReference type="CDD" id="cd09345">
    <property type="entry name" value="LIM2_FHL"/>
    <property type="match status" value="1"/>
</dbReference>
<evidence type="ECO:0000256" key="3">
    <source>
        <dbReference type="ARBA" id="ARBA00022737"/>
    </source>
</evidence>
<dbReference type="RefSeq" id="XP_032832530.1">
    <property type="nucleotide sequence ID" value="XM_032976639.1"/>
</dbReference>
<organism evidence="10 11">
    <name type="scientific">Petromyzon marinus</name>
    <name type="common">Sea lamprey</name>
    <dbReference type="NCBI Taxonomy" id="7757"/>
    <lineage>
        <taxon>Eukaryota</taxon>
        <taxon>Metazoa</taxon>
        <taxon>Chordata</taxon>
        <taxon>Craniata</taxon>
        <taxon>Vertebrata</taxon>
        <taxon>Cyclostomata</taxon>
        <taxon>Hyperoartia</taxon>
        <taxon>Petromyzontiformes</taxon>
        <taxon>Petromyzontidae</taxon>
        <taxon>Petromyzon</taxon>
    </lineage>
</organism>
<dbReference type="PROSITE" id="PS50023">
    <property type="entry name" value="LIM_DOMAIN_2"/>
    <property type="match status" value="3"/>
</dbReference>
<dbReference type="GO" id="GO:0008270">
    <property type="term" value="F:zinc ion binding"/>
    <property type="evidence" value="ECO:0007669"/>
    <property type="project" value="UniProtKB-KW"/>
</dbReference>
<evidence type="ECO:0000313" key="11">
    <source>
        <dbReference type="RefSeq" id="XP_032832530.1"/>
    </source>
</evidence>
<dbReference type="PANTHER" id="PTHR24205">
    <property type="entry name" value="FOUR AND A HALF LIM DOMAINS PROTEIN"/>
    <property type="match status" value="1"/>
</dbReference>
<dbReference type="AlphaFoldDB" id="A0AAJ7UC58"/>
<feature type="domain" description="LIM zinc-binding" evidence="9">
    <location>
        <begin position="39"/>
        <end position="99"/>
    </location>
</feature>
<dbReference type="SMART" id="SM00132">
    <property type="entry name" value="LIM"/>
    <property type="match status" value="4"/>
</dbReference>
<gene>
    <name evidence="11" type="primary">LOC116955508</name>
</gene>
<sequence>MSEALDCGRCGRSLLGGRYALGPQGTPHCLPCYDSHLASSCEHCGKPIACGSKELSYQEKHWHEECFCCARCATSLCARPFLWQGGQLLCGDCYCSEVAERCSGCNKPIAPGSRRMEYNAASWHEDCFVCSRCHKPIGSGSFVPREDGNFCTACYDSHVALRCTRCNKAMKEGGVRYEGRPWHRECFACGACGAPLAGQRFTSRGDGDAAEPLCLDCHAGLYAHKCANCGSPITGAGGAKFISFEERHWHHECFTCKGCNASLAGKGFIVQGDDIVCATCAHDS</sequence>
<dbReference type="GeneID" id="116955508"/>
<dbReference type="Proteomes" id="UP001318040">
    <property type="component" value="Chromosome 60"/>
</dbReference>
<evidence type="ECO:0000256" key="1">
    <source>
        <dbReference type="ARBA" id="ARBA00004123"/>
    </source>
</evidence>
<dbReference type="Gene3D" id="2.10.110.10">
    <property type="entry name" value="Cysteine Rich Protein"/>
    <property type="match status" value="4"/>
</dbReference>
<keyword evidence="10" id="KW-1185">Reference proteome</keyword>
<evidence type="ECO:0000256" key="7">
    <source>
        <dbReference type="ARBA" id="ARBA00023242"/>
    </source>
</evidence>
<dbReference type="PROSITE" id="PS00478">
    <property type="entry name" value="LIM_DOMAIN_1"/>
    <property type="match status" value="3"/>
</dbReference>
<dbReference type="InterPro" id="IPR001781">
    <property type="entry name" value="Znf_LIM"/>
</dbReference>
<dbReference type="PANTHER" id="PTHR24205:SF4">
    <property type="entry name" value="PROTEIN ESPINAS"/>
    <property type="match status" value="1"/>
</dbReference>